<dbReference type="GeneID" id="20670929"/>
<dbReference type="KEGG" id="hir:HETIRDRAFT_322977"/>
<dbReference type="HOGENOM" id="CLU_099534_0_0_1"/>
<feature type="transmembrane region" description="Helical" evidence="1">
    <location>
        <begin position="57"/>
        <end position="77"/>
    </location>
</feature>
<dbReference type="RefSeq" id="XP_009548094.1">
    <property type="nucleotide sequence ID" value="XM_009549799.1"/>
</dbReference>
<protein>
    <submittedName>
        <fullName evidence="2">Uncharacterized protein</fullName>
    </submittedName>
</protein>
<evidence type="ECO:0000313" key="3">
    <source>
        <dbReference type="Proteomes" id="UP000030671"/>
    </source>
</evidence>
<dbReference type="Proteomes" id="UP000030671">
    <property type="component" value="Unassembled WGS sequence"/>
</dbReference>
<proteinExistence type="predicted"/>
<evidence type="ECO:0000313" key="2">
    <source>
        <dbReference type="EMBL" id="ETW79512.1"/>
    </source>
</evidence>
<dbReference type="AlphaFoldDB" id="W4K123"/>
<evidence type="ECO:0000256" key="1">
    <source>
        <dbReference type="SAM" id="Phobius"/>
    </source>
</evidence>
<dbReference type="OrthoDB" id="2548432at2759"/>
<organism evidence="2 3">
    <name type="scientific">Heterobasidion irregulare (strain TC 32-1)</name>
    <dbReference type="NCBI Taxonomy" id="747525"/>
    <lineage>
        <taxon>Eukaryota</taxon>
        <taxon>Fungi</taxon>
        <taxon>Dikarya</taxon>
        <taxon>Basidiomycota</taxon>
        <taxon>Agaricomycotina</taxon>
        <taxon>Agaricomycetes</taxon>
        <taxon>Russulales</taxon>
        <taxon>Bondarzewiaceae</taxon>
        <taxon>Heterobasidion</taxon>
        <taxon>Heterobasidion annosum species complex</taxon>
    </lineage>
</organism>
<dbReference type="EMBL" id="KI925460">
    <property type="protein sequence ID" value="ETW79512.1"/>
    <property type="molecule type" value="Genomic_DNA"/>
</dbReference>
<keyword evidence="1" id="KW-0812">Transmembrane</keyword>
<feature type="transmembrane region" description="Helical" evidence="1">
    <location>
        <begin position="97"/>
        <end position="118"/>
    </location>
</feature>
<keyword evidence="1" id="KW-1133">Transmembrane helix</keyword>
<keyword evidence="1" id="KW-0472">Membrane</keyword>
<keyword evidence="3" id="KW-1185">Reference proteome</keyword>
<gene>
    <name evidence="2" type="ORF">HETIRDRAFT_322977</name>
</gene>
<reference evidence="2 3" key="1">
    <citation type="journal article" date="2012" name="New Phytol.">
        <title>Insight into trade-off between wood decay and parasitism from the genome of a fungal forest pathogen.</title>
        <authorList>
            <person name="Olson A."/>
            <person name="Aerts A."/>
            <person name="Asiegbu F."/>
            <person name="Belbahri L."/>
            <person name="Bouzid O."/>
            <person name="Broberg A."/>
            <person name="Canback B."/>
            <person name="Coutinho P.M."/>
            <person name="Cullen D."/>
            <person name="Dalman K."/>
            <person name="Deflorio G."/>
            <person name="van Diepen L.T."/>
            <person name="Dunand C."/>
            <person name="Duplessis S."/>
            <person name="Durling M."/>
            <person name="Gonthier P."/>
            <person name="Grimwood J."/>
            <person name="Fossdal C.G."/>
            <person name="Hansson D."/>
            <person name="Henrissat B."/>
            <person name="Hietala A."/>
            <person name="Himmelstrand K."/>
            <person name="Hoffmeister D."/>
            <person name="Hogberg N."/>
            <person name="James T.Y."/>
            <person name="Karlsson M."/>
            <person name="Kohler A."/>
            <person name="Kues U."/>
            <person name="Lee Y.H."/>
            <person name="Lin Y.C."/>
            <person name="Lind M."/>
            <person name="Lindquist E."/>
            <person name="Lombard V."/>
            <person name="Lucas S."/>
            <person name="Lunden K."/>
            <person name="Morin E."/>
            <person name="Murat C."/>
            <person name="Park J."/>
            <person name="Raffaello T."/>
            <person name="Rouze P."/>
            <person name="Salamov A."/>
            <person name="Schmutz J."/>
            <person name="Solheim H."/>
            <person name="Stahlberg J."/>
            <person name="Velez H."/>
            <person name="de Vries R.P."/>
            <person name="Wiebenga A."/>
            <person name="Woodward S."/>
            <person name="Yakovlev I."/>
            <person name="Garbelotto M."/>
            <person name="Martin F."/>
            <person name="Grigoriev I.V."/>
            <person name="Stenlid J."/>
        </authorList>
    </citation>
    <scope>NUCLEOTIDE SEQUENCE [LARGE SCALE GENOMIC DNA]</scope>
    <source>
        <strain evidence="2 3">TC 32-1</strain>
    </source>
</reference>
<name>W4K123_HETIT</name>
<accession>W4K123</accession>
<feature type="transmembrane region" description="Helical" evidence="1">
    <location>
        <begin position="23"/>
        <end position="45"/>
    </location>
</feature>
<dbReference type="InParanoid" id="W4K123"/>
<sequence length="203" mass="22604">MSVIVPPPPPPGLNYIAAIRPSLNFILVLTPLGAVLVPVILTLFFFSTPETRRHPVFIFNILACCSGICEAAINAALETKQIIYPNQPVSPSLLTAVIAFATISPVFIDSILLFRLLAFFPLRITPKRTLLAILLLPVLIKCGRFIAIVLYLNSFTHTSGRLPSVLLAAQSTWPHNRYIMTEWSLQMADNLCVFYFLSGFWQF</sequence>
<feature type="transmembrane region" description="Helical" evidence="1">
    <location>
        <begin position="130"/>
        <end position="152"/>
    </location>
</feature>